<dbReference type="Proteomes" id="UP001174691">
    <property type="component" value="Unassembled WGS sequence"/>
</dbReference>
<accession>A0AA38VU22</accession>
<evidence type="ECO:0000313" key="2">
    <source>
        <dbReference type="Proteomes" id="UP001174691"/>
    </source>
</evidence>
<keyword evidence="2" id="KW-1185">Reference proteome</keyword>
<evidence type="ECO:0008006" key="3">
    <source>
        <dbReference type="Google" id="ProtNLM"/>
    </source>
</evidence>
<reference evidence="1" key="1">
    <citation type="submission" date="2022-07" db="EMBL/GenBank/DDBJ databases">
        <title>Fungi with potential for degradation of polypropylene.</title>
        <authorList>
            <person name="Gostincar C."/>
        </authorList>
    </citation>
    <scope>NUCLEOTIDE SEQUENCE</scope>
    <source>
        <strain evidence="1">EXF-13287</strain>
    </source>
</reference>
<sequence length="362" mass="39244">MAGKVLVFAGAPHSSSLSWDYAILLPEISEPIARFARLPLPASSSASSSTPTPSLVPQHAVWRSLPLEKVKLHSGFTQQHAVNDWEHNKSDFFTTAGVSFMSEDGTQNNDEVTNDLLSQFYEQSRAAHDQVPSSQLELAPESQASEETSFITDTSVSYEASSFADGTAKAPLGNHRAAHLSDLAAIPSAAYLTKAQPATVTANLIVGIISLAAPRAIKTRWGGNSSLVEVLVGDETKSGFAITFWLPSSDLEEDSELAGLRARDVVLIENVALNVFMKRVYGSSLRKGMTKVHLLYRRKLDRDDTAGHYSSADLASGGPGNAQLDKTRRVWEWVLNFVGTGPAVRGGRAQERPWDRPPEDTQ</sequence>
<dbReference type="AlphaFoldDB" id="A0AA38VU22"/>
<name>A0AA38VU22_9PEZI</name>
<protein>
    <recommendedName>
        <fullName evidence="3">Nucleic acid-binding protein</fullName>
    </recommendedName>
</protein>
<evidence type="ECO:0000313" key="1">
    <source>
        <dbReference type="EMBL" id="KAJ9151036.1"/>
    </source>
</evidence>
<organism evidence="1 2">
    <name type="scientific">Coniochaeta hoffmannii</name>
    <dbReference type="NCBI Taxonomy" id="91930"/>
    <lineage>
        <taxon>Eukaryota</taxon>
        <taxon>Fungi</taxon>
        <taxon>Dikarya</taxon>
        <taxon>Ascomycota</taxon>
        <taxon>Pezizomycotina</taxon>
        <taxon>Sordariomycetes</taxon>
        <taxon>Sordariomycetidae</taxon>
        <taxon>Coniochaetales</taxon>
        <taxon>Coniochaetaceae</taxon>
        <taxon>Coniochaeta</taxon>
    </lineage>
</organism>
<gene>
    <name evidence="1" type="ORF">NKR19_g5044</name>
</gene>
<comment type="caution">
    <text evidence="1">The sequence shown here is derived from an EMBL/GenBank/DDBJ whole genome shotgun (WGS) entry which is preliminary data.</text>
</comment>
<proteinExistence type="predicted"/>
<dbReference type="EMBL" id="JANBVN010000067">
    <property type="protein sequence ID" value="KAJ9151036.1"/>
    <property type="molecule type" value="Genomic_DNA"/>
</dbReference>